<dbReference type="CDD" id="cd00448">
    <property type="entry name" value="YjgF_YER057c_UK114_family"/>
    <property type="match status" value="1"/>
</dbReference>
<dbReference type="Gene3D" id="3.30.1330.40">
    <property type="entry name" value="RutC-like"/>
    <property type="match status" value="1"/>
</dbReference>
<dbReference type="SUPFAM" id="SSF55298">
    <property type="entry name" value="YjgF-like"/>
    <property type="match status" value="1"/>
</dbReference>
<dbReference type="OrthoDB" id="3212792at2"/>
<sequence length="131" mass="13981">MPITDRLTEVPEVKATPGLAHAVTTTGRLAFVTGQIGVDAEGKAAEGFDAQVRLALENLGRVITELGATWSDVVKFGWYLTDASKLPRMREIRAEVLGERARPAAATLIEVSGFAYPSIVFEVDAVVALPS</sequence>
<dbReference type="InterPro" id="IPR006175">
    <property type="entry name" value="YjgF/YER057c/UK114"/>
</dbReference>
<accession>A0A1H3NF11</accession>
<dbReference type="PANTHER" id="PTHR11803">
    <property type="entry name" value="2-IMINOBUTANOATE/2-IMINOPROPANOATE DEAMINASE RIDA"/>
    <property type="match status" value="1"/>
</dbReference>
<dbReference type="Pfam" id="PF01042">
    <property type="entry name" value="Ribonuc_L-PSP"/>
    <property type="match status" value="1"/>
</dbReference>
<keyword evidence="3" id="KW-1185">Reference proteome</keyword>
<dbReference type="RefSeq" id="WP_091294726.1">
    <property type="nucleotide sequence ID" value="NZ_FNON01000007.1"/>
</dbReference>
<dbReference type="STRING" id="589385.SAMN05421504_107259"/>
<evidence type="ECO:0000313" key="3">
    <source>
        <dbReference type="Proteomes" id="UP000199515"/>
    </source>
</evidence>
<comment type="similarity">
    <text evidence="1">Belongs to the RutC family.</text>
</comment>
<organism evidence="2 3">
    <name type="scientific">Amycolatopsis xylanica</name>
    <dbReference type="NCBI Taxonomy" id="589385"/>
    <lineage>
        <taxon>Bacteria</taxon>
        <taxon>Bacillati</taxon>
        <taxon>Actinomycetota</taxon>
        <taxon>Actinomycetes</taxon>
        <taxon>Pseudonocardiales</taxon>
        <taxon>Pseudonocardiaceae</taxon>
        <taxon>Amycolatopsis</taxon>
    </lineage>
</organism>
<dbReference type="GO" id="GO:0019239">
    <property type="term" value="F:deaminase activity"/>
    <property type="evidence" value="ECO:0007669"/>
    <property type="project" value="TreeGrafter"/>
</dbReference>
<proteinExistence type="inferred from homology"/>
<dbReference type="InterPro" id="IPR035959">
    <property type="entry name" value="RutC-like_sf"/>
</dbReference>
<dbReference type="Proteomes" id="UP000199515">
    <property type="component" value="Unassembled WGS sequence"/>
</dbReference>
<dbReference type="PANTHER" id="PTHR11803:SF58">
    <property type="entry name" value="PROTEIN HMF1-RELATED"/>
    <property type="match status" value="1"/>
</dbReference>
<dbReference type="EMBL" id="FNON01000007">
    <property type="protein sequence ID" value="SDY87323.1"/>
    <property type="molecule type" value="Genomic_DNA"/>
</dbReference>
<gene>
    <name evidence="2" type="ORF">SAMN05421504_107259</name>
</gene>
<dbReference type="GO" id="GO:0005829">
    <property type="term" value="C:cytosol"/>
    <property type="evidence" value="ECO:0007669"/>
    <property type="project" value="TreeGrafter"/>
</dbReference>
<dbReference type="AlphaFoldDB" id="A0A1H3NF11"/>
<protein>
    <submittedName>
        <fullName evidence="2">Enamine deaminase RidA, house cleaning of reactive enamine intermediates, YjgF/YER057c/UK114 family</fullName>
    </submittedName>
</protein>
<evidence type="ECO:0000313" key="2">
    <source>
        <dbReference type="EMBL" id="SDY87323.1"/>
    </source>
</evidence>
<evidence type="ECO:0000256" key="1">
    <source>
        <dbReference type="ARBA" id="ARBA00010552"/>
    </source>
</evidence>
<reference evidence="2 3" key="1">
    <citation type="submission" date="2016-10" db="EMBL/GenBank/DDBJ databases">
        <authorList>
            <person name="de Groot N.N."/>
        </authorList>
    </citation>
    <scope>NUCLEOTIDE SEQUENCE [LARGE SCALE GENOMIC DNA]</scope>
    <source>
        <strain evidence="2 3">CPCC 202699</strain>
    </source>
</reference>
<name>A0A1H3NF11_9PSEU</name>